<dbReference type="AlphaFoldDB" id="A0A084BA26"/>
<dbReference type="HOGENOM" id="CLU_485854_0_0_1"/>
<feature type="transmembrane region" description="Helical" evidence="2">
    <location>
        <begin position="524"/>
        <end position="545"/>
    </location>
</feature>
<keyword evidence="4" id="KW-1185">Reference proteome</keyword>
<feature type="transmembrane region" description="Helical" evidence="2">
    <location>
        <begin position="368"/>
        <end position="387"/>
    </location>
</feature>
<accession>A0A084BA26</accession>
<feature type="transmembrane region" description="Helical" evidence="2">
    <location>
        <begin position="399"/>
        <end position="418"/>
    </location>
</feature>
<feature type="transmembrane region" description="Helical" evidence="2">
    <location>
        <begin position="424"/>
        <end position="446"/>
    </location>
</feature>
<gene>
    <name evidence="3" type="ORF">S7711_10208</name>
</gene>
<dbReference type="OrthoDB" id="10616510at2759"/>
<dbReference type="EMBL" id="KL647583">
    <property type="protein sequence ID" value="KEY74405.1"/>
    <property type="molecule type" value="Genomic_DNA"/>
</dbReference>
<feature type="compositionally biased region" description="Polar residues" evidence="1">
    <location>
        <begin position="25"/>
        <end position="41"/>
    </location>
</feature>
<feature type="region of interest" description="Disordered" evidence="1">
    <location>
        <begin position="1"/>
        <end position="57"/>
    </location>
</feature>
<evidence type="ECO:0000313" key="3">
    <source>
        <dbReference type="EMBL" id="KEY74405.1"/>
    </source>
</evidence>
<evidence type="ECO:0000313" key="4">
    <source>
        <dbReference type="Proteomes" id="UP000028045"/>
    </source>
</evidence>
<name>A0A084BA26_STACB</name>
<feature type="transmembrane region" description="Helical" evidence="2">
    <location>
        <begin position="489"/>
        <end position="512"/>
    </location>
</feature>
<feature type="transmembrane region" description="Helical" evidence="2">
    <location>
        <begin position="243"/>
        <end position="266"/>
    </location>
</feature>
<feature type="transmembrane region" description="Helical" evidence="2">
    <location>
        <begin position="329"/>
        <end position="348"/>
    </location>
</feature>
<reference evidence="3 4" key="1">
    <citation type="journal article" date="2014" name="BMC Genomics">
        <title>Comparative genome sequencing reveals chemotype-specific gene clusters in the toxigenic black mold Stachybotrys.</title>
        <authorList>
            <person name="Semeiks J."/>
            <person name="Borek D."/>
            <person name="Otwinowski Z."/>
            <person name="Grishin N.V."/>
        </authorList>
    </citation>
    <scope>NUCLEOTIDE SEQUENCE [LARGE SCALE GENOMIC DNA]</scope>
    <source>
        <strain evidence="4">CBS 109288 / IBT 7711</strain>
    </source>
</reference>
<evidence type="ECO:0000256" key="1">
    <source>
        <dbReference type="SAM" id="MobiDB-lite"/>
    </source>
</evidence>
<feature type="compositionally biased region" description="Basic and acidic residues" evidence="1">
    <location>
        <begin position="9"/>
        <end position="24"/>
    </location>
</feature>
<feature type="transmembrane region" description="Helical" evidence="2">
    <location>
        <begin position="220"/>
        <end position="236"/>
    </location>
</feature>
<evidence type="ECO:0008006" key="5">
    <source>
        <dbReference type="Google" id="ProtNLM"/>
    </source>
</evidence>
<feature type="transmembrane region" description="Helical" evidence="2">
    <location>
        <begin position="458"/>
        <end position="477"/>
    </location>
</feature>
<organism evidence="3 4">
    <name type="scientific">Stachybotrys chartarum (strain CBS 109288 / IBT 7711)</name>
    <name type="common">Toxic black mold</name>
    <name type="synonym">Stilbospora chartarum</name>
    <dbReference type="NCBI Taxonomy" id="1280523"/>
    <lineage>
        <taxon>Eukaryota</taxon>
        <taxon>Fungi</taxon>
        <taxon>Dikarya</taxon>
        <taxon>Ascomycota</taxon>
        <taxon>Pezizomycotina</taxon>
        <taxon>Sordariomycetes</taxon>
        <taxon>Hypocreomycetidae</taxon>
        <taxon>Hypocreales</taxon>
        <taxon>Stachybotryaceae</taxon>
        <taxon>Stachybotrys</taxon>
    </lineage>
</organism>
<keyword evidence="2" id="KW-0472">Membrane</keyword>
<feature type="transmembrane region" description="Helical" evidence="2">
    <location>
        <begin position="122"/>
        <end position="141"/>
    </location>
</feature>
<feature type="transmembrane region" description="Helical" evidence="2">
    <location>
        <begin position="297"/>
        <end position="317"/>
    </location>
</feature>
<feature type="transmembrane region" description="Helical" evidence="2">
    <location>
        <begin position="551"/>
        <end position="571"/>
    </location>
</feature>
<keyword evidence="2" id="KW-1133">Transmembrane helix</keyword>
<protein>
    <recommendedName>
        <fullName evidence="5">Transmembrane protein</fullName>
    </recommendedName>
</protein>
<proteinExistence type="predicted"/>
<keyword evidence="2" id="KW-0812">Transmembrane</keyword>
<dbReference type="Proteomes" id="UP000028045">
    <property type="component" value="Unassembled WGS sequence"/>
</dbReference>
<sequence length="588" mass="64620">MAPSQPLPQDDRPLKKKSGDRQPEAHNSGTDGANAKQSESGKASPENHAPGRGLNHAGNEEIDEIVLKMTIHYWQAIKTYFRENLFGGTPPTLHEEGSPEVDDAAVPAAIAASVCEVKRRPYAILFTSCISSLAIAVVPYVDKYIVSSEGWSLAFFLQAVATALCMIAMTATGNVKIKGGWDSFKFEGSKYLIPLYIVLHIVKEYTHLRALQTISVPVRSIFRLFPTIIFAIGFGIKSTSVLGVMSFLFFALSCLQAVAVDFFYAFSEALMMSWKPGAGRVLASTALTSELSGLAVGYAWLGAHVFCMLVYFLLWQYIAGATNLKEREILVHVNLVSVPFSLLCSYLFEGLSRKTLEANFPAERRTMLILAIVSSALGPVVADILSARCRAVMSWDTNAILKAMDIIPVTMVDVFLSVPLDFGSVYPIVLGFFSGILIFVGSWRRWRARDPPRLRNRLIVIHHILAIVGFFSSPALFNSVHRAIDERLFNIYDSVYGFLCHFMAGLAVFLTYSCIQVKQWRTNLLTVGLTVVCALATFFASTAVLTLTFASVGSMVGAVLCAMSGISIVFYQVELRTVDSKEESVDRV</sequence>
<feature type="transmembrane region" description="Helical" evidence="2">
    <location>
        <begin position="153"/>
        <end position="171"/>
    </location>
</feature>
<evidence type="ECO:0000256" key="2">
    <source>
        <dbReference type="SAM" id="Phobius"/>
    </source>
</evidence>